<feature type="region of interest" description="Disordered" evidence="1">
    <location>
        <begin position="453"/>
        <end position="481"/>
    </location>
</feature>
<evidence type="ECO:0000313" key="4">
    <source>
        <dbReference type="EMBL" id="CAD9684241.1"/>
    </source>
</evidence>
<accession>A0A7S2RYJ5</accession>
<dbReference type="EMBL" id="HBHK01013294">
    <property type="protein sequence ID" value="CAD9684239.1"/>
    <property type="molecule type" value="Transcribed_RNA"/>
</dbReference>
<proteinExistence type="predicted"/>
<gene>
    <name evidence="3" type="ORF">QSP1433_LOCUS8363</name>
    <name evidence="4" type="ORF">QSP1433_LOCUS8364</name>
</gene>
<dbReference type="SUPFAM" id="SSF50729">
    <property type="entry name" value="PH domain-like"/>
    <property type="match status" value="1"/>
</dbReference>
<dbReference type="InterPro" id="IPR009769">
    <property type="entry name" value="EDR2_C"/>
</dbReference>
<dbReference type="Gene3D" id="2.30.29.30">
    <property type="entry name" value="Pleckstrin-homology domain (PH domain)/Phosphotyrosine-binding domain (PTB)"/>
    <property type="match status" value="1"/>
</dbReference>
<dbReference type="SMART" id="SM00233">
    <property type="entry name" value="PH"/>
    <property type="match status" value="1"/>
</dbReference>
<feature type="region of interest" description="Disordered" evidence="1">
    <location>
        <begin position="1"/>
        <end position="35"/>
    </location>
</feature>
<feature type="compositionally biased region" description="Low complexity" evidence="1">
    <location>
        <begin position="113"/>
        <end position="124"/>
    </location>
</feature>
<dbReference type="PROSITE" id="PS50003">
    <property type="entry name" value="PH_DOMAIN"/>
    <property type="match status" value="1"/>
</dbReference>
<feature type="region of interest" description="Disordered" evidence="1">
    <location>
        <begin position="74"/>
        <end position="150"/>
    </location>
</feature>
<dbReference type="PANTHER" id="PTHR31558">
    <property type="entry name" value="CW14 PROTEIN"/>
    <property type="match status" value="1"/>
</dbReference>
<dbReference type="PANTHER" id="PTHR31558:SF3">
    <property type="entry name" value="CW14 PROTEIN"/>
    <property type="match status" value="1"/>
</dbReference>
<evidence type="ECO:0000313" key="3">
    <source>
        <dbReference type="EMBL" id="CAD9684239.1"/>
    </source>
</evidence>
<dbReference type="InterPro" id="IPR011993">
    <property type="entry name" value="PH-like_dom_sf"/>
</dbReference>
<organism evidence="4">
    <name type="scientific">Mucochytrium quahogii</name>
    <dbReference type="NCBI Taxonomy" id="96639"/>
    <lineage>
        <taxon>Eukaryota</taxon>
        <taxon>Sar</taxon>
        <taxon>Stramenopiles</taxon>
        <taxon>Bigyra</taxon>
        <taxon>Labyrinthulomycetes</taxon>
        <taxon>Thraustochytrida</taxon>
        <taxon>Thraustochytriidae</taxon>
        <taxon>Mucochytrium</taxon>
    </lineage>
</organism>
<dbReference type="InterPro" id="IPR001849">
    <property type="entry name" value="PH_domain"/>
</dbReference>
<reference evidence="4" key="1">
    <citation type="submission" date="2021-01" db="EMBL/GenBank/DDBJ databases">
        <authorList>
            <person name="Corre E."/>
            <person name="Pelletier E."/>
            <person name="Niang G."/>
            <person name="Scheremetjew M."/>
            <person name="Finn R."/>
            <person name="Kale V."/>
            <person name="Holt S."/>
            <person name="Cochrane G."/>
            <person name="Meng A."/>
            <person name="Brown T."/>
            <person name="Cohen L."/>
        </authorList>
    </citation>
    <scope>NUCLEOTIDE SEQUENCE</scope>
    <source>
        <strain evidence="4">NY070348D</strain>
    </source>
</reference>
<dbReference type="EMBL" id="HBHK01013295">
    <property type="protein sequence ID" value="CAD9684241.1"/>
    <property type="molecule type" value="Transcribed_RNA"/>
</dbReference>
<dbReference type="Pfam" id="PF07059">
    <property type="entry name" value="EDR2_C"/>
    <property type="match status" value="1"/>
</dbReference>
<feature type="domain" description="PH" evidence="2">
    <location>
        <begin position="177"/>
        <end position="294"/>
    </location>
</feature>
<name>A0A7S2RYJ5_9STRA</name>
<feature type="compositionally biased region" description="Basic and acidic residues" evidence="1">
    <location>
        <begin position="454"/>
        <end position="470"/>
    </location>
</feature>
<dbReference type="AlphaFoldDB" id="A0A7S2RYJ5"/>
<sequence length="758" mass="83695">MDSNPLKNMSQESRSIAKMGGAATQPVDAEEGAGIDAAGGDSVVQVSLNDLRKVVEQAMDAKLNKMNVGALPPLHPSALVSGPSYQATQRGSRSPSVESEDPQSPTDDFPNRMMTKTMSTCSSSSGGGVDIDVDDASPRSRGSPRSSALHLQNASLGSQDMEVFDLETSFDCDPRAWILAAGRLEKKRDGTWKAGWAKRFFVLSGSTLYYYLLPKRVGKGEMLSLLGDERGQIRVSDIRAVRTTNGSDGHLIHLECGEVRKQSITQSSNTSIVLRAATQELSEKWAELLRKAYTFWKQTKDPYRIGGGTLPEGFIPTDSFREVYVEKTGADEFDPKSNEKLLMLQSAIEKVFPMADSSINELNTKRPKVNHVDPYFALAALVVLNVLCYSGRALNEGLVWLLMNGAFLAFIVYYENLASASDITNTRFNRASQSASKSVTSIKHVLRQALVGEEAEKPDNKDVPAPKHEAAVAPTQQKTKAALPHAGKTMKRAEEADEIPISWSPGDHTVFKVRDVGYKAKKEKVQSKEALYDLVGMDILKSDRRLDDMHSLLTLFPPRECDDLEKIKQSGLPRLFVVNMQVPLKTPSPWGQEDPGISVVYYWAVNPRTVEQAINEPNRPEIALFKRFVTDFDKNDDIRRRFKGIAVAGNFSDLNLSSKLEPLNGKPVILFKAASHKRFAEGHEATVMVHKFGFIAKGLFHQFKELSESIKINAAFVIQGEDDSELPECLLGCAKVHRLDFGAAIDYNDLKAVHEKSE</sequence>
<feature type="compositionally biased region" description="Polar residues" evidence="1">
    <location>
        <begin position="83"/>
        <end position="106"/>
    </location>
</feature>
<evidence type="ECO:0000259" key="2">
    <source>
        <dbReference type="PROSITE" id="PS50003"/>
    </source>
</evidence>
<dbReference type="Pfam" id="PF00169">
    <property type="entry name" value="PH"/>
    <property type="match status" value="1"/>
</dbReference>
<evidence type="ECO:0000256" key="1">
    <source>
        <dbReference type="SAM" id="MobiDB-lite"/>
    </source>
</evidence>
<protein>
    <recommendedName>
        <fullName evidence="2">PH domain-containing protein</fullName>
    </recommendedName>
</protein>
<feature type="compositionally biased region" description="Polar residues" evidence="1">
    <location>
        <begin position="1"/>
        <end position="14"/>
    </location>
</feature>